<keyword evidence="3" id="KW-1185">Reference proteome</keyword>
<protein>
    <submittedName>
        <fullName evidence="2">Uncharacterized protein</fullName>
    </submittedName>
</protein>
<name>A0A086A3N1_9FLAO</name>
<evidence type="ECO:0000256" key="1">
    <source>
        <dbReference type="SAM" id="Phobius"/>
    </source>
</evidence>
<keyword evidence="1" id="KW-0812">Transmembrane</keyword>
<proteinExistence type="predicted"/>
<accession>A0A086A3N1</accession>
<feature type="transmembrane region" description="Helical" evidence="1">
    <location>
        <begin position="43"/>
        <end position="65"/>
    </location>
</feature>
<evidence type="ECO:0000313" key="2">
    <source>
        <dbReference type="EMBL" id="KFF11295.1"/>
    </source>
</evidence>
<sequence length="69" mass="7667">MYLKEGGVTGGGRICIPNRKVLSNNPALKYFFGKTLFSYTANILYLFCSTPCFSLKGLVMIMAIFPDFS</sequence>
<dbReference type="AlphaFoldDB" id="A0A086A3N1"/>
<keyword evidence="1" id="KW-1133">Transmembrane helix</keyword>
<organism evidence="2 3">
    <name type="scientific">Chryseobacterium soli</name>
    <dbReference type="NCBI Taxonomy" id="445961"/>
    <lineage>
        <taxon>Bacteria</taxon>
        <taxon>Pseudomonadati</taxon>
        <taxon>Bacteroidota</taxon>
        <taxon>Flavobacteriia</taxon>
        <taxon>Flavobacteriales</taxon>
        <taxon>Weeksellaceae</taxon>
        <taxon>Chryseobacterium group</taxon>
        <taxon>Chryseobacterium</taxon>
    </lineage>
</organism>
<comment type="caution">
    <text evidence="2">The sequence shown here is derived from an EMBL/GenBank/DDBJ whole genome shotgun (WGS) entry which is preliminary data.</text>
</comment>
<evidence type="ECO:0000313" key="3">
    <source>
        <dbReference type="Proteomes" id="UP000028705"/>
    </source>
</evidence>
<gene>
    <name evidence="2" type="ORF">IW15_16215</name>
</gene>
<reference evidence="2 3" key="1">
    <citation type="submission" date="2014-07" db="EMBL/GenBank/DDBJ databases">
        <title>Genome of Chryseobacterium soli DSM 19298.</title>
        <authorList>
            <person name="Stropko S.J."/>
            <person name="Pipes S.E."/>
            <person name="Newman J."/>
        </authorList>
    </citation>
    <scope>NUCLEOTIDE SEQUENCE [LARGE SCALE GENOMIC DNA]</scope>
    <source>
        <strain evidence="2 3">DSM 19298</strain>
    </source>
</reference>
<dbReference type="EMBL" id="JPRH01000007">
    <property type="protein sequence ID" value="KFF11295.1"/>
    <property type="molecule type" value="Genomic_DNA"/>
</dbReference>
<keyword evidence="1" id="KW-0472">Membrane</keyword>
<dbReference type="Proteomes" id="UP000028705">
    <property type="component" value="Unassembled WGS sequence"/>
</dbReference>